<evidence type="ECO:0000313" key="1">
    <source>
        <dbReference type="EMBL" id="SOU88679.1"/>
    </source>
</evidence>
<reference evidence="1 2" key="1">
    <citation type="submission" date="2017-11" db="EMBL/GenBank/DDBJ databases">
        <authorList>
            <person name="Duchaud E."/>
        </authorList>
    </citation>
    <scope>NUCLEOTIDE SEQUENCE [LARGE SCALE GENOMIC DNA]</scope>
    <source>
        <strain evidence="1 2">TNO010</strain>
    </source>
</reference>
<evidence type="ECO:0000313" key="2">
    <source>
        <dbReference type="Proteomes" id="UP000490060"/>
    </source>
</evidence>
<dbReference type="EMBL" id="OENE01000015">
    <property type="protein sequence ID" value="SOU88679.1"/>
    <property type="molecule type" value="Genomic_DNA"/>
</dbReference>
<gene>
    <name evidence="1" type="ORF">TNO010_220118</name>
</gene>
<sequence>MIDYTKILLQYVDVTRLLELPFLSFSGTYETKTGEQKNNGTLIADYHFCKIAVYESGLVLFTGSLHKMYNSIKGIVAPNHKRVLDKIKLMPISTPVEQQQQIEALAMAKSKYKGYNGNTFDFDNIVEVRRYLELLFNCEPQQMILQNIEFGVNTTPDFNSKLFLKGLLFHKNKEFEYRFNGSFAQSIHQQYYIKIYDKAKQYGMIGNVLRVELKIVKSEYLKQLCIVSFKDINTTTLNNAREFLLKAFNEVVYYDYTIDKKSLTDSQKQSLNNYSNPRYWLHNLKPIHRDRPKKKLHNFIVNYSDNLKAKIYKNIKQKCVTINSYLKPKKEVIKKQKCVTINSSSIGINITQYQPPKNLKCKYTNLPLIHEKKGVNNIGIATLKYLRKNEPKTFDLLCSIWIKKTKVGTCKYENTKEKRILKAIRNKHRKKITSTGYRKKKYNNPNQIKLI</sequence>
<proteinExistence type="predicted"/>
<dbReference type="Proteomes" id="UP000490060">
    <property type="component" value="Unassembled WGS sequence"/>
</dbReference>
<name>A0A2I2M804_9FLAO</name>
<dbReference type="AlphaFoldDB" id="A0A2I2M804"/>
<organism evidence="1 2">
    <name type="scientific">Tenacibaculum finnmarkense genomovar ulcerans</name>
    <dbReference type="NCBI Taxonomy" id="2781388"/>
    <lineage>
        <taxon>Bacteria</taxon>
        <taxon>Pseudomonadati</taxon>
        <taxon>Bacteroidota</taxon>
        <taxon>Flavobacteriia</taxon>
        <taxon>Flavobacteriales</taxon>
        <taxon>Flavobacteriaceae</taxon>
        <taxon>Tenacibaculum</taxon>
        <taxon>Tenacibaculum finnmarkense</taxon>
    </lineage>
</organism>
<accession>A0A2I2M804</accession>
<dbReference type="RefSeq" id="WP_172505275.1">
    <property type="nucleotide sequence ID" value="NZ_OENE01000015.1"/>
</dbReference>
<protein>
    <submittedName>
        <fullName evidence="1">Uncharacterized protein</fullName>
    </submittedName>
</protein>